<dbReference type="RefSeq" id="WP_163770604.1">
    <property type="nucleotide sequence ID" value="NZ_JAAGXA010000001.1"/>
</dbReference>
<reference evidence="2 3" key="1">
    <citation type="journal article" date="2014" name="Int. J. Syst. Evol. Microbiol.">
        <title>Nocardioides zeae sp. nov., isolated from the stem of Zea mays.</title>
        <authorList>
            <person name="Glaeser S.P."/>
            <person name="McInroy J.A."/>
            <person name="Busse H.J."/>
            <person name="Kampfer P."/>
        </authorList>
    </citation>
    <scope>NUCLEOTIDE SEQUENCE [LARGE SCALE GENOMIC DNA]</scope>
    <source>
        <strain evidence="2 3">JCM 30728</strain>
    </source>
</reference>
<feature type="transmembrane region" description="Helical" evidence="1">
    <location>
        <begin position="20"/>
        <end position="40"/>
    </location>
</feature>
<sequence length="158" mass="16406">MTDPVNDRQRSRWARRPSPALAVLGGTALVVGGFVVWRALPPAPDAELDGLRVVTNTERDNGFGFDAVVGGELRPVGSCIGVGDADHASLVVWPRGTKVEDGAIVTPGGIRVRMGEELRGGGGYTDDPTDFGAAIDPDIPDDCRAASSGEIAVLNGDN</sequence>
<protein>
    <submittedName>
        <fullName evidence="2">Uncharacterized protein</fullName>
    </submittedName>
</protein>
<gene>
    <name evidence="2" type="ORF">G3T38_03330</name>
</gene>
<dbReference type="EMBL" id="JAAGXA010000001">
    <property type="protein sequence ID" value="NEN77302.1"/>
    <property type="molecule type" value="Genomic_DNA"/>
</dbReference>
<evidence type="ECO:0000256" key="1">
    <source>
        <dbReference type="SAM" id="Phobius"/>
    </source>
</evidence>
<dbReference type="AlphaFoldDB" id="A0A6P0HEZ2"/>
<name>A0A6P0HEZ2_9ACTN</name>
<comment type="caution">
    <text evidence="2">The sequence shown here is derived from an EMBL/GenBank/DDBJ whole genome shotgun (WGS) entry which is preliminary data.</text>
</comment>
<keyword evidence="3" id="KW-1185">Reference proteome</keyword>
<organism evidence="2 3">
    <name type="scientific">Nocardioides zeae</name>
    <dbReference type="NCBI Taxonomy" id="1457234"/>
    <lineage>
        <taxon>Bacteria</taxon>
        <taxon>Bacillati</taxon>
        <taxon>Actinomycetota</taxon>
        <taxon>Actinomycetes</taxon>
        <taxon>Propionibacteriales</taxon>
        <taxon>Nocardioidaceae</taxon>
        <taxon>Nocardioides</taxon>
    </lineage>
</organism>
<keyword evidence="1" id="KW-1133">Transmembrane helix</keyword>
<accession>A0A6P0HEZ2</accession>
<proteinExistence type="predicted"/>
<keyword evidence="1" id="KW-0472">Membrane</keyword>
<dbReference type="Proteomes" id="UP000468687">
    <property type="component" value="Unassembled WGS sequence"/>
</dbReference>
<keyword evidence="1" id="KW-0812">Transmembrane</keyword>
<evidence type="ECO:0000313" key="3">
    <source>
        <dbReference type="Proteomes" id="UP000468687"/>
    </source>
</evidence>
<evidence type="ECO:0000313" key="2">
    <source>
        <dbReference type="EMBL" id="NEN77302.1"/>
    </source>
</evidence>